<keyword evidence="1" id="KW-0472">Membrane</keyword>
<sequence>MLEKKRKLIAFILFYTAITIALFVGKMSETSYVDFGKWLFIAFAGSNVIEHLISKDK</sequence>
<name>A0A6M3XZ14_9ZZZZ</name>
<accession>A0A6M3XZ14</accession>
<keyword evidence="1" id="KW-0812">Transmembrane</keyword>
<evidence type="ECO:0000256" key="1">
    <source>
        <dbReference type="SAM" id="Phobius"/>
    </source>
</evidence>
<organism evidence="2">
    <name type="scientific">viral metagenome</name>
    <dbReference type="NCBI Taxonomy" id="1070528"/>
    <lineage>
        <taxon>unclassified sequences</taxon>
        <taxon>metagenomes</taxon>
        <taxon>organismal metagenomes</taxon>
    </lineage>
</organism>
<evidence type="ECO:0000313" key="2">
    <source>
        <dbReference type="EMBL" id="QJI03167.1"/>
    </source>
</evidence>
<dbReference type="EMBL" id="MT145064">
    <property type="protein sequence ID" value="QJI03167.1"/>
    <property type="molecule type" value="Genomic_DNA"/>
</dbReference>
<dbReference type="AlphaFoldDB" id="A0A6M3XZ14"/>
<keyword evidence="1" id="KW-1133">Transmembrane helix</keyword>
<proteinExistence type="predicted"/>
<reference evidence="2" key="1">
    <citation type="submission" date="2020-03" db="EMBL/GenBank/DDBJ databases">
        <title>The deep terrestrial virosphere.</title>
        <authorList>
            <person name="Holmfeldt K."/>
            <person name="Nilsson E."/>
            <person name="Simone D."/>
            <person name="Lopez-Fernandez M."/>
            <person name="Wu X."/>
            <person name="de Brujin I."/>
            <person name="Lundin D."/>
            <person name="Andersson A."/>
            <person name="Bertilsson S."/>
            <person name="Dopson M."/>
        </authorList>
    </citation>
    <scope>NUCLEOTIDE SEQUENCE</scope>
    <source>
        <strain evidence="2">TM448B04160</strain>
    </source>
</reference>
<feature type="transmembrane region" description="Helical" evidence="1">
    <location>
        <begin position="7"/>
        <end position="24"/>
    </location>
</feature>
<gene>
    <name evidence="2" type="ORF">TM448B04160_0006</name>
</gene>
<protein>
    <submittedName>
        <fullName evidence="2">Uncharacterized protein</fullName>
    </submittedName>
</protein>